<sequence>MSLLEYMRDMHTMGLFADVRLLGGMLLCMAENNPDMLPPVSRFQLLVYQADALRHEREYRHAEAVYRQVLQQKKFLTKNSKLRLPSSHTQTPTLPSDAEIKYHLAECYLNMKQDKDAIATLDTIPAKHRTPKINMTLAGLYRKAGQERVAITCYKEVLRQCPLALEAILGLLSLSVKGAEVASLTVNTIQSIPSIEWLSTWIKAYAFSYAKDYPRAIATFRPAI</sequence>
<dbReference type="Pfam" id="PF14559">
    <property type="entry name" value="TPR_19"/>
    <property type="match status" value="1"/>
</dbReference>
<dbReference type="AlphaFoldDB" id="A0A8C4R070"/>
<reference evidence="1" key="2">
    <citation type="submission" date="2025-09" db="UniProtKB">
        <authorList>
            <consortium name="Ensembl"/>
        </authorList>
    </citation>
    <scope>IDENTIFICATION</scope>
</reference>
<evidence type="ECO:0008006" key="3">
    <source>
        <dbReference type="Google" id="ProtNLM"/>
    </source>
</evidence>
<dbReference type="OMA" id="WYFLRIS"/>
<keyword evidence="2" id="KW-1185">Reference proteome</keyword>
<dbReference type="SUPFAM" id="SSF48452">
    <property type="entry name" value="TPR-like"/>
    <property type="match status" value="1"/>
</dbReference>
<dbReference type="InterPro" id="IPR011990">
    <property type="entry name" value="TPR-like_helical_dom_sf"/>
</dbReference>
<reference evidence="1" key="1">
    <citation type="submission" date="2025-08" db="UniProtKB">
        <authorList>
            <consortium name="Ensembl"/>
        </authorList>
    </citation>
    <scope>IDENTIFICATION</scope>
</reference>
<evidence type="ECO:0000313" key="1">
    <source>
        <dbReference type="Ensembl" id="ENSEBUP00000023211.1"/>
    </source>
</evidence>
<proteinExistence type="predicted"/>
<dbReference type="GeneTree" id="ENSGT00950000182950"/>
<organism evidence="1 2">
    <name type="scientific">Eptatretus burgeri</name>
    <name type="common">Inshore hagfish</name>
    <dbReference type="NCBI Taxonomy" id="7764"/>
    <lineage>
        <taxon>Eukaryota</taxon>
        <taxon>Metazoa</taxon>
        <taxon>Chordata</taxon>
        <taxon>Craniata</taxon>
        <taxon>Vertebrata</taxon>
        <taxon>Cyclostomata</taxon>
        <taxon>Myxini</taxon>
        <taxon>Myxiniformes</taxon>
        <taxon>Myxinidae</taxon>
        <taxon>Eptatretinae</taxon>
        <taxon>Eptatretus</taxon>
    </lineage>
</organism>
<name>A0A8C4R070_EPTBU</name>
<accession>A0A8C4R070</accession>
<dbReference type="Gene3D" id="1.25.40.10">
    <property type="entry name" value="Tetratricopeptide repeat domain"/>
    <property type="match status" value="1"/>
</dbReference>
<dbReference type="Ensembl" id="ENSEBUT00000023787.1">
    <property type="protein sequence ID" value="ENSEBUP00000023211.1"/>
    <property type="gene ID" value="ENSEBUG00000014296.1"/>
</dbReference>
<dbReference type="Proteomes" id="UP000694388">
    <property type="component" value="Unplaced"/>
</dbReference>
<protein>
    <recommendedName>
        <fullName evidence="3">Anaphase-promoting complex subunit 7</fullName>
    </recommendedName>
</protein>
<evidence type="ECO:0000313" key="2">
    <source>
        <dbReference type="Proteomes" id="UP000694388"/>
    </source>
</evidence>